<keyword evidence="3" id="KW-1185">Reference proteome</keyword>
<name>A0A6N8IJV6_9ACTN</name>
<feature type="region of interest" description="Disordered" evidence="1">
    <location>
        <begin position="38"/>
        <end position="70"/>
    </location>
</feature>
<dbReference type="RefSeq" id="WP_157009659.1">
    <property type="nucleotide sequence ID" value="NZ_DBFAKL010000009.1"/>
</dbReference>
<gene>
    <name evidence="2" type="ORF">GO738_12630</name>
</gene>
<dbReference type="AlphaFoldDB" id="A0A6N8IJV6"/>
<protein>
    <submittedName>
        <fullName evidence="2">Uncharacterized protein</fullName>
    </submittedName>
</protein>
<accession>A0A6N8IJV6</accession>
<evidence type="ECO:0000313" key="3">
    <source>
        <dbReference type="Proteomes" id="UP000468327"/>
    </source>
</evidence>
<evidence type="ECO:0000256" key="1">
    <source>
        <dbReference type="SAM" id="MobiDB-lite"/>
    </source>
</evidence>
<evidence type="ECO:0000313" key="2">
    <source>
        <dbReference type="EMBL" id="MVN16174.1"/>
    </source>
</evidence>
<feature type="region of interest" description="Disordered" evidence="1">
    <location>
        <begin position="1"/>
        <end position="21"/>
    </location>
</feature>
<proteinExistence type="predicted"/>
<comment type="caution">
    <text evidence="2">The sequence shown here is derived from an EMBL/GenBank/DDBJ whole genome shotgun (WGS) entry which is preliminary data.</text>
</comment>
<reference evidence="2 3" key="1">
    <citation type="submission" date="2019-11" db="EMBL/GenBank/DDBJ databases">
        <title>Whole genome shotgun sequencing (WGS) data from Adlercreutzia equolifaciens ResAG-91, Eggerthella lenta MRI-F36, MRI-F37, MRI-F40, ResAG-49, ResAG-88, ResAG-121, ResAG-145, and Gordonibacter sp. ResAG-5, ResAG-26, ResAG-43, ResAG-50, ResAG-59.</title>
        <authorList>
            <person name="Stoll D.A."/>
            <person name="Danylec N."/>
            <person name="Franz C.M.A.P."/>
            <person name="Huch M."/>
        </authorList>
    </citation>
    <scope>NUCLEOTIDE SEQUENCE [LARGE SCALE GENOMIC DNA]</scope>
    <source>
        <strain evidence="2 3">ResAG-59</strain>
    </source>
</reference>
<dbReference type="EMBL" id="WPOC01000025">
    <property type="protein sequence ID" value="MVN16174.1"/>
    <property type="molecule type" value="Genomic_DNA"/>
</dbReference>
<sequence>MNENEFRTRYAASQSHVEASPELKQRAVCNALQEGAAQYAGSQAPAKGAVSAKRPTRRRPRPVSRTAGHSVGAASLARRWAPAAAACLVAGALAVAGIPALTSSLSGSPAITLDEAAARCGFSVRAYASDGSAPLAPGEGGTVAFDRDLGYRFRGGDDYKVSGFFSGCLFHVEGEGIVRVQAHLTGGALYRVTFEDGPTDPDDPRMGELASWKPTARGTGEHYGGYDFVGSAMRDGESKLSLAKLMGATIDVSADDDPGIADGTTSFGLWTNEGEVPENAANNPESPVIDLFDGQTLTVTVTFEDGSISTQAIELHVANFETEMVDGTPRLTPRLAADDAEAGTSAKSLYGTVVEAGNGPFPFPLDDANNRADEVLPADTLERAEETRPVSMFSNGEPHAATLANTVMYDAGEIAAIQLRPPYEQGDDERQLAVGPVSITRAATPPSGKTPDEFVEVANGWLGNLAYFSKCTQERYGYAFNDDGTLTDQGFCYLEATFTVTNPNEESIELNSRDMGSFGLANEEGRLLAIDTSYFTLDMAVSGDAETDLDDPRCFTIAPGGTARVSVLHVLPNRLADDEGLFFLTGFEQSGALVAFSVGEQL</sequence>
<dbReference type="Proteomes" id="UP000468327">
    <property type="component" value="Unassembled WGS sequence"/>
</dbReference>
<organism evidence="2 3">
    <name type="scientific">Gordonibacter urolithinfaciens</name>
    <dbReference type="NCBI Taxonomy" id="1335613"/>
    <lineage>
        <taxon>Bacteria</taxon>
        <taxon>Bacillati</taxon>
        <taxon>Actinomycetota</taxon>
        <taxon>Coriobacteriia</taxon>
        <taxon>Eggerthellales</taxon>
        <taxon>Eggerthellaceae</taxon>
        <taxon>Gordonibacter</taxon>
    </lineage>
</organism>